<name>A0A2D3I5E4_9VIRU</name>
<sequence>MVEVASFLLFSDVSLSAIHVFINSLRVLASAALKTSADIPSFTARSFSRSFIAASHASRALFCSSRTESIAETVLSSSSTVFVHCSRFSTLSSYTLSIVDFRSSIV</sequence>
<dbReference type="EMBL" id="MF768985">
    <property type="protein sequence ID" value="ATU83621.1"/>
    <property type="molecule type" value="Genomic_DNA"/>
</dbReference>
<proteinExistence type="predicted"/>
<evidence type="ECO:0000313" key="1">
    <source>
        <dbReference type="EMBL" id="ATU83621.1"/>
    </source>
</evidence>
<organism evidence="1">
    <name type="scientific">White spot syndrome virus</name>
    <dbReference type="NCBI Taxonomy" id="342409"/>
    <lineage>
        <taxon>Viruses</taxon>
        <taxon>Viruses incertae sedis</taxon>
        <taxon>Naldaviricetes</taxon>
        <taxon>Nimaviridae</taxon>
        <taxon>Whispovirus</taxon>
    </lineage>
</organism>
<dbReference type="Proteomes" id="UP000267516">
    <property type="component" value="Segment"/>
</dbReference>
<protein>
    <submittedName>
        <fullName evidence="1">ORF896</fullName>
    </submittedName>
</protein>
<accession>A0A2D3I5E4</accession>
<reference evidence="1" key="1">
    <citation type="journal article" date="2018" name="Aquaculture">
        <title>Complete genome sequence of a white spot syndrome virus associated with a disease incursion in Australia.</title>
        <authorList>
            <person name="Oakey J."/>
            <person name="Smith C.S."/>
        </authorList>
    </citation>
    <scope>NUCLEOTIDE SEQUENCE [LARGE SCALE GENOMIC DNA]</scope>
    <source>
        <strain evidence="1">WSSV-AU</strain>
    </source>
</reference>